<proteinExistence type="predicted"/>
<protein>
    <submittedName>
        <fullName evidence="2">Universal stress protein</fullName>
    </submittedName>
</protein>
<feature type="domain" description="UspA" evidence="1">
    <location>
        <begin position="6"/>
        <end position="68"/>
    </location>
</feature>
<dbReference type="SUPFAM" id="SSF52402">
    <property type="entry name" value="Adenine nucleotide alpha hydrolases-like"/>
    <property type="match status" value="1"/>
</dbReference>
<accession>A0A831LW28</accession>
<comment type="caution">
    <text evidence="2">The sequence shown here is derived from an EMBL/GenBank/DDBJ whole genome shotgun (WGS) entry which is preliminary data.</text>
</comment>
<dbReference type="Proteomes" id="UP000886047">
    <property type="component" value="Unassembled WGS sequence"/>
</dbReference>
<dbReference type="InterPro" id="IPR014729">
    <property type="entry name" value="Rossmann-like_a/b/a_fold"/>
</dbReference>
<dbReference type="Pfam" id="PF00582">
    <property type="entry name" value="Usp"/>
    <property type="match status" value="1"/>
</dbReference>
<evidence type="ECO:0000313" key="2">
    <source>
        <dbReference type="EMBL" id="HDR50876.1"/>
    </source>
</evidence>
<sequence length="82" mass="9265">MVERNIRKILIPVDFKEPSEKAVHYAGKMAERLNSQLILLYVIDTPGILAQFFSSGDQLVKVTDEAKEKLFKLAKSIKTGMI</sequence>
<dbReference type="Gene3D" id="3.40.50.620">
    <property type="entry name" value="HUPs"/>
    <property type="match status" value="1"/>
</dbReference>
<organism evidence="2">
    <name type="scientific">Mariniphaga anaerophila</name>
    <dbReference type="NCBI Taxonomy" id="1484053"/>
    <lineage>
        <taxon>Bacteria</taxon>
        <taxon>Pseudomonadati</taxon>
        <taxon>Bacteroidota</taxon>
        <taxon>Bacteroidia</taxon>
        <taxon>Marinilabiliales</taxon>
        <taxon>Prolixibacteraceae</taxon>
        <taxon>Mariniphaga</taxon>
    </lineage>
</organism>
<reference evidence="2" key="1">
    <citation type="journal article" date="2020" name="mSystems">
        <title>Genome- and Community-Level Interaction Insights into Carbon Utilization and Element Cycling Functions of Hydrothermarchaeota in Hydrothermal Sediment.</title>
        <authorList>
            <person name="Zhou Z."/>
            <person name="Liu Y."/>
            <person name="Xu W."/>
            <person name="Pan J."/>
            <person name="Luo Z.H."/>
            <person name="Li M."/>
        </authorList>
    </citation>
    <scope>NUCLEOTIDE SEQUENCE [LARGE SCALE GENOMIC DNA]</scope>
    <source>
        <strain evidence="2">SpSt-1217</strain>
    </source>
</reference>
<dbReference type="EMBL" id="DSDK01000251">
    <property type="protein sequence ID" value="HDR50876.1"/>
    <property type="molecule type" value="Genomic_DNA"/>
</dbReference>
<name>A0A831LW28_9BACT</name>
<gene>
    <name evidence="2" type="ORF">ENN90_04545</name>
</gene>
<dbReference type="InterPro" id="IPR006016">
    <property type="entry name" value="UspA"/>
</dbReference>
<dbReference type="AlphaFoldDB" id="A0A831LW28"/>
<evidence type="ECO:0000259" key="1">
    <source>
        <dbReference type="Pfam" id="PF00582"/>
    </source>
</evidence>
<dbReference type="CDD" id="cd00293">
    <property type="entry name" value="USP-like"/>
    <property type="match status" value="1"/>
</dbReference>